<dbReference type="PRINTS" id="PR00455">
    <property type="entry name" value="HTHTETR"/>
</dbReference>
<evidence type="ECO:0000256" key="1">
    <source>
        <dbReference type="ARBA" id="ARBA00023125"/>
    </source>
</evidence>
<dbReference type="AlphaFoldDB" id="A0A1K1NF23"/>
<dbReference type="Pfam" id="PF22604">
    <property type="entry name" value="TetR_HI_0893_C"/>
    <property type="match status" value="1"/>
</dbReference>
<dbReference type="Proteomes" id="UP000182248">
    <property type="component" value="Unassembled WGS sequence"/>
</dbReference>
<keyword evidence="5" id="KW-1185">Reference proteome</keyword>
<evidence type="ECO:0000256" key="2">
    <source>
        <dbReference type="PROSITE-ProRule" id="PRU00335"/>
    </source>
</evidence>
<evidence type="ECO:0000313" key="5">
    <source>
        <dbReference type="Proteomes" id="UP000182248"/>
    </source>
</evidence>
<feature type="domain" description="HTH tetR-type" evidence="3">
    <location>
        <begin position="1"/>
        <end position="61"/>
    </location>
</feature>
<organism evidence="4 5">
    <name type="scientific">Sinomicrobium oceani</name>
    <dbReference type="NCBI Taxonomy" id="1150368"/>
    <lineage>
        <taxon>Bacteria</taxon>
        <taxon>Pseudomonadati</taxon>
        <taxon>Bacteroidota</taxon>
        <taxon>Flavobacteriia</taxon>
        <taxon>Flavobacteriales</taxon>
        <taxon>Flavobacteriaceae</taxon>
        <taxon>Sinomicrobium</taxon>
    </lineage>
</organism>
<dbReference type="PANTHER" id="PTHR30055">
    <property type="entry name" value="HTH-TYPE TRANSCRIPTIONAL REGULATOR RUTR"/>
    <property type="match status" value="1"/>
</dbReference>
<dbReference type="InterPro" id="IPR054422">
    <property type="entry name" value="TetR-like_HI_0893_C"/>
</dbReference>
<dbReference type="PANTHER" id="PTHR30055:SF207">
    <property type="entry name" value="HTH-TYPE TRANSCRIPTIONAL REPRESSOR FATR"/>
    <property type="match status" value="1"/>
</dbReference>
<dbReference type="InterPro" id="IPR050109">
    <property type="entry name" value="HTH-type_TetR-like_transc_reg"/>
</dbReference>
<dbReference type="InterPro" id="IPR009057">
    <property type="entry name" value="Homeodomain-like_sf"/>
</dbReference>
<dbReference type="GO" id="GO:0003700">
    <property type="term" value="F:DNA-binding transcription factor activity"/>
    <property type="evidence" value="ECO:0007669"/>
    <property type="project" value="TreeGrafter"/>
</dbReference>
<dbReference type="RefSeq" id="WP_072316469.1">
    <property type="nucleotide sequence ID" value="NZ_FPJE01000005.1"/>
</dbReference>
<sequence length="187" mass="21840">MEKRERILYAALNLIIKQGLQHTPMSQIAETAGVGMGSVYKRFRNKEDIVNGIYVKIKTEEAEIIFVNYDEKLGVAETFRDVYGRMIAYFLENPLKFNFISQYAFSPVIEKKTQQEAMSLFYPFDDMYARGHARGLFKDIKPQQLTYFVFGSLCYWLKCASELGLLINDHLKEQFLQMAWDSIKKQD</sequence>
<dbReference type="STRING" id="1150368.SAMN02927921_01221"/>
<evidence type="ECO:0000259" key="3">
    <source>
        <dbReference type="PROSITE" id="PS50977"/>
    </source>
</evidence>
<proteinExistence type="predicted"/>
<feature type="DNA-binding region" description="H-T-H motif" evidence="2">
    <location>
        <begin position="24"/>
        <end position="43"/>
    </location>
</feature>
<dbReference type="Gene3D" id="1.10.357.10">
    <property type="entry name" value="Tetracycline Repressor, domain 2"/>
    <property type="match status" value="1"/>
</dbReference>
<dbReference type="InterPro" id="IPR036271">
    <property type="entry name" value="Tet_transcr_reg_TetR-rel_C_sf"/>
</dbReference>
<gene>
    <name evidence="4" type="ORF">SAMN02927921_01221</name>
</gene>
<name>A0A1K1NF23_9FLAO</name>
<dbReference type="SUPFAM" id="SSF48498">
    <property type="entry name" value="Tetracyclin repressor-like, C-terminal domain"/>
    <property type="match status" value="1"/>
</dbReference>
<keyword evidence="1 2" id="KW-0238">DNA-binding</keyword>
<dbReference type="Pfam" id="PF00440">
    <property type="entry name" value="TetR_N"/>
    <property type="match status" value="1"/>
</dbReference>
<accession>A0A1K1NF23</accession>
<dbReference type="InterPro" id="IPR001647">
    <property type="entry name" value="HTH_TetR"/>
</dbReference>
<dbReference type="GO" id="GO:0000976">
    <property type="term" value="F:transcription cis-regulatory region binding"/>
    <property type="evidence" value="ECO:0007669"/>
    <property type="project" value="TreeGrafter"/>
</dbReference>
<dbReference type="SUPFAM" id="SSF46689">
    <property type="entry name" value="Homeodomain-like"/>
    <property type="match status" value="1"/>
</dbReference>
<reference evidence="4 5" key="1">
    <citation type="submission" date="2016-11" db="EMBL/GenBank/DDBJ databases">
        <authorList>
            <person name="Jaros S."/>
            <person name="Januszkiewicz K."/>
            <person name="Wedrychowicz H."/>
        </authorList>
    </citation>
    <scope>NUCLEOTIDE SEQUENCE [LARGE SCALE GENOMIC DNA]</scope>
    <source>
        <strain evidence="4 5">CGMCC 1.12145</strain>
    </source>
</reference>
<evidence type="ECO:0000313" key="4">
    <source>
        <dbReference type="EMBL" id="SFW33865.1"/>
    </source>
</evidence>
<dbReference type="OrthoDB" id="6430772at2"/>
<dbReference type="PROSITE" id="PS50977">
    <property type="entry name" value="HTH_TETR_2"/>
    <property type="match status" value="1"/>
</dbReference>
<protein>
    <submittedName>
        <fullName evidence="4">Transcriptional regulator, TetR family</fullName>
    </submittedName>
</protein>
<dbReference type="EMBL" id="FPJE01000005">
    <property type="protein sequence ID" value="SFW33865.1"/>
    <property type="molecule type" value="Genomic_DNA"/>
</dbReference>